<organism evidence="2 3">
    <name type="scientific">Bradyrhizobium yuanmingense</name>
    <dbReference type="NCBI Taxonomy" id="108015"/>
    <lineage>
        <taxon>Bacteria</taxon>
        <taxon>Pseudomonadati</taxon>
        <taxon>Pseudomonadota</taxon>
        <taxon>Alphaproteobacteria</taxon>
        <taxon>Hyphomicrobiales</taxon>
        <taxon>Nitrobacteraceae</taxon>
        <taxon>Bradyrhizobium</taxon>
    </lineage>
</organism>
<sequence length="76" mass="8868">MVGDDFHRQTGQFRRGRGNPPQSLVTKKMFKKDLVWLALTGLDKDAMEFSLNARRVNEAFLFEQTAQIRSLLRQTR</sequence>
<evidence type="ECO:0000256" key="1">
    <source>
        <dbReference type="SAM" id="MobiDB-lite"/>
    </source>
</evidence>
<reference evidence="2 3" key="1">
    <citation type="submission" date="2024-07" db="EMBL/GenBank/DDBJ databases">
        <title>Genomic Encyclopedia of Type Strains, Phase V (KMG-V): Genome sequencing to study the core and pangenomes of soil and plant-associated prokaryotes.</title>
        <authorList>
            <person name="Whitman W."/>
        </authorList>
    </citation>
    <scope>NUCLEOTIDE SEQUENCE [LARGE SCALE GENOMIC DNA]</scope>
    <source>
        <strain evidence="2 3">USDA 222</strain>
    </source>
</reference>
<comment type="caution">
    <text evidence="2">The sequence shown here is derived from an EMBL/GenBank/DDBJ whole genome shotgun (WGS) entry which is preliminary data.</text>
</comment>
<evidence type="ECO:0000313" key="3">
    <source>
        <dbReference type="Proteomes" id="UP001565474"/>
    </source>
</evidence>
<dbReference type="Proteomes" id="UP001565474">
    <property type="component" value="Unassembled WGS sequence"/>
</dbReference>
<dbReference type="EMBL" id="JBGBZN010000002">
    <property type="protein sequence ID" value="MEY9473190.1"/>
    <property type="molecule type" value="Genomic_DNA"/>
</dbReference>
<protein>
    <submittedName>
        <fullName evidence="2">Uncharacterized protein</fullName>
    </submittedName>
</protein>
<evidence type="ECO:0000313" key="2">
    <source>
        <dbReference type="EMBL" id="MEY9473190.1"/>
    </source>
</evidence>
<feature type="region of interest" description="Disordered" evidence="1">
    <location>
        <begin position="1"/>
        <end position="24"/>
    </location>
</feature>
<proteinExistence type="predicted"/>
<accession>A0ABV4GMM2</accession>
<dbReference type="RefSeq" id="WP_157785276.1">
    <property type="nucleotide sequence ID" value="NZ_JBGBYD010000002.1"/>
</dbReference>
<name>A0ABV4GMM2_9BRAD</name>
<keyword evidence="3" id="KW-1185">Reference proteome</keyword>
<gene>
    <name evidence="2" type="ORF">ABH992_005589</name>
</gene>